<dbReference type="SUPFAM" id="SSF81383">
    <property type="entry name" value="F-box domain"/>
    <property type="match status" value="1"/>
</dbReference>
<dbReference type="PROSITE" id="PS50181">
    <property type="entry name" value="FBOX"/>
    <property type="match status" value="1"/>
</dbReference>
<dbReference type="SMART" id="SM00256">
    <property type="entry name" value="FBOX"/>
    <property type="match status" value="1"/>
</dbReference>
<dbReference type="InterPro" id="IPR001810">
    <property type="entry name" value="F-box_dom"/>
</dbReference>
<gene>
    <name evidence="3" type="ORF">CURHAP_LOCUS22746</name>
</gene>
<dbReference type="AlphaFoldDB" id="A0A6J5UJI1"/>
<evidence type="ECO:0000259" key="2">
    <source>
        <dbReference type="PROSITE" id="PS50181"/>
    </source>
</evidence>
<dbReference type="InterPro" id="IPR053197">
    <property type="entry name" value="F-box_SCFL_complex_component"/>
</dbReference>
<organism evidence="3 4">
    <name type="scientific">Prunus armeniaca</name>
    <name type="common">Apricot</name>
    <name type="synonym">Armeniaca vulgaris</name>
    <dbReference type="NCBI Taxonomy" id="36596"/>
    <lineage>
        <taxon>Eukaryota</taxon>
        <taxon>Viridiplantae</taxon>
        <taxon>Streptophyta</taxon>
        <taxon>Embryophyta</taxon>
        <taxon>Tracheophyta</taxon>
        <taxon>Spermatophyta</taxon>
        <taxon>Magnoliopsida</taxon>
        <taxon>eudicotyledons</taxon>
        <taxon>Gunneridae</taxon>
        <taxon>Pentapetalae</taxon>
        <taxon>rosids</taxon>
        <taxon>fabids</taxon>
        <taxon>Rosales</taxon>
        <taxon>Rosaceae</taxon>
        <taxon>Amygdaloideae</taxon>
        <taxon>Amygdaleae</taxon>
        <taxon>Prunus</taxon>
    </lineage>
</organism>
<accession>A0A6J5UJI1</accession>
<evidence type="ECO:0000313" key="4">
    <source>
        <dbReference type="Proteomes" id="UP000507222"/>
    </source>
</evidence>
<dbReference type="Pfam" id="PF00646">
    <property type="entry name" value="F-box"/>
    <property type="match status" value="1"/>
</dbReference>
<evidence type="ECO:0000313" key="3">
    <source>
        <dbReference type="EMBL" id="CAB4274298.1"/>
    </source>
</evidence>
<dbReference type="PANTHER" id="PTHR34223:SF93">
    <property type="entry name" value="F-BOX DOMAIN-CONTAINING PROTEIN"/>
    <property type="match status" value="1"/>
</dbReference>
<evidence type="ECO:0000256" key="1">
    <source>
        <dbReference type="SAM" id="MobiDB-lite"/>
    </source>
</evidence>
<sequence>METKAAKKRRLIEEENERNGRGRDRFSDLPNEISNHIFSFLPMKSIAQVSFTSKRWRSLWDSFPILDFSEVCPFTSQVFQKKSFGQIFYHQMSAMRFISSVLSGRHENSDMKSFAFLGPPPPTSLGLELGFSSSHVRDAGDFSFPLLEKLTIESCRSMNQLRICCENLKDLQVCGMEKICLDISGMGLERLAVKLHLTSVISNSCVNIFAPNLQTFQLGPDEVAEKGLVHFWLPVNDAKILSKIYFEGGLPFSFVNLKTLEIITAGLRKSDFPGIACLFKSSPIVERLKIVISPIHRPQDDKWNDILLDNALWSEEQFWESQAQTLNSFLCHIKKVDFSVVTGIDETVISVARFLLKHGIGLQEMNICPQNCEAYQQNQPGWQAKFKIIEELPRASEDVEIVWLF</sequence>
<dbReference type="PANTHER" id="PTHR34223">
    <property type="entry name" value="OS11G0201299 PROTEIN"/>
    <property type="match status" value="1"/>
</dbReference>
<dbReference type="Gene3D" id="1.20.1280.50">
    <property type="match status" value="1"/>
</dbReference>
<dbReference type="Proteomes" id="UP000507222">
    <property type="component" value="Unassembled WGS sequence"/>
</dbReference>
<feature type="region of interest" description="Disordered" evidence="1">
    <location>
        <begin position="1"/>
        <end position="27"/>
    </location>
</feature>
<dbReference type="InterPro" id="IPR036047">
    <property type="entry name" value="F-box-like_dom_sf"/>
</dbReference>
<name>A0A6J5UJI1_PRUAR</name>
<reference evidence="3 4" key="1">
    <citation type="submission" date="2020-05" db="EMBL/GenBank/DDBJ databases">
        <authorList>
            <person name="Campoy J."/>
            <person name="Schneeberger K."/>
            <person name="Spophaly S."/>
        </authorList>
    </citation>
    <scope>NUCLEOTIDE SEQUENCE [LARGE SCALE GENOMIC DNA]</scope>
    <source>
        <strain evidence="3">PruArmRojPasFocal</strain>
    </source>
</reference>
<dbReference type="EMBL" id="CAEKDK010000003">
    <property type="protein sequence ID" value="CAB4274298.1"/>
    <property type="molecule type" value="Genomic_DNA"/>
</dbReference>
<protein>
    <recommendedName>
        <fullName evidence="2">F-box domain-containing protein</fullName>
    </recommendedName>
</protein>
<feature type="domain" description="F-box" evidence="2">
    <location>
        <begin position="23"/>
        <end position="71"/>
    </location>
</feature>
<proteinExistence type="predicted"/>